<name>A0A369KT26_9BACT</name>
<dbReference type="RefSeq" id="WP_338636088.1">
    <property type="nucleotide sequence ID" value="NZ_CP146516.1"/>
</dbReference>
<sequence>MFLKKVIIHFLVIIILSMSCQSSNTLPSGIQTGYEAINPASIIAVPVFIIPDPSKNSSIDLAILNTHQLASKIENKIILSFKGQPNINGHSFSAVSKFIGNKSPNIIDDLSNSIKLVSARFFSDEASIRTKITSSCVLRKSFLEFYSYCLAPEKRWLDNLNLLSSQIINADSALLAFINNIQADVKDGSYQITGDFSVLLVDTNNGKLVWGNNVSLTLTNPQDKKSFPEWEDLIDKVFNNEFWKNFPGRIEK</sequence>
<dbReference type="PROSITE" id="PS51257">
    <property type="entry name" value="PROKAR_LIPOPROTEIN"/>
    <property type="match status" value="1"/>
</dbReference>
<keyword evidence="1" id="KW-0732">Signal</keyword>
<accession>A0A369KT26</accession>
<feature type="chain" id="PRO_5016819600" description="Lipoprotein" evidence="1">
    <location>
        <begin position="23"/>
        <end position="252"/>
    </location>
</feature>
<comment type="caution">
    <text evidence="2">The sequence shown here is derived from an EMBL/GenBank/DDBJ whole genome shotgun (WGS) entry which is preliminary data.</text>
</comment>
<keyword evidence="3" id="KW-1185">Reference proteome</keyword>
<dbReference type="Proteomes" id="UP000253934">
    <property type="component" value="Unassembled WGS sequence"/>
</dbReference>
<evidence type="ECO:0000256" key="1">
    <source>
        <dbReference type="SAM" id="SignalP"/>
    </source>
</evidence>
<gene>
    <name evidence="2" type="ORF">DCC88_02710</name>
</gene>
<reference evidence="2" key="1">
    <citation type="submission" date="2018-04" db="EMBL/GenBank/DDBJ databases">
        <title>Draft genome sequence of the Candidatus Spirobacillus cienkowskii, a pathogen of freshwater Daphnia species, reconstructed from hemolymph metagenomic reads.</title>
        <authorList>
            <person name="Bresciani L."/>
            <person name="Lemos L.N."/>
            <person name="Wale N."/>
            <person name="Lin J.Y."/>
            <person name="Fernandes G.R."/>
            <person name="Duffy M.A."/>
            <person name="Rodrigues J.M."/>
        </authorList>
    </citation>
    <scope>NUCLEOTIDE SEQUENCE [LARGE SCALE GENOMIC DNA]</scope>
    <source>
        <strain evidence="2">Binning01</strain>
    </source>
</reference>
<feature type="signal peptide" evidence="1">
    <location>
        <begin position="1"/>
        <end position="22"/>
    </location>
</feature>
<proteinExistence type="predicted"/>
<evidence type="ECO:0000313" key="3">
    <source>
        <dbReference type="Proteomes" id="UP000253934"/>
    </source>
</evidence>
<dbReference type="EMBL" id="QOVW01000018">
    <property type="protein sequence ID" value="RDB36908.1"/>
    <property type="molecule type" value="Genomic_DNA"/>
</dbReference>
<organism evidence="2 3">
    <name type="scientific">Spirobacillus cienkowskii</name>
    <dbReference type="NCBI Taxonomy" id="495820"/>
    <lineage>
        <taxon>Bacteria</taxon>
        <taxon>Pseudomonadati</taxon>
        <taxon>Bdellovibrionota</taxon>
        <taxon>Oligoflexia</taxon>
        <taxon>Silvanigrellales</taxon>
        <taxon>Spirobacillus</taxon>
    </lineage>
</organism>
<dbReference type="AlphaFoldDB" id="A0A369KT26"/>
<protein>
    <recommendedName>
        <fullName evidence="4">Lipoprotein</fullName>
    </recommendedName>
</protein>
<evidence type="ECO:0008006" key="4">
    <source>
        <dbReference type="Google" id="ProtNLM"/>
    </source>
</evidence>
<evidence type="ECO:0000313" key="2">
    <source>
        <dbReference type="EMBL" id="RDB36908.1"/>
    </source>
</evidence>